<dbReference type="GO" id="GO:0031267">
    <property type="term" value="F:small GTPase binding"/>
    <property type="evidence" value="ECO:0007669"/>
    <property type="project" value="InterPro"/>
</dbReference>
<feature type="compositionally biased region" description="Gly residues" evidence="2">
    <location>
        <begin position="658"/>
        <end position="667"/>
    </location>
</feature>
<evidence type="ECO:0000313" key="7">
    <source>
        <dbReference type="Proteomes" id="UP001642409"/>
    </source>
</evidence>
<dbReference type="PANTHER" id="PTHR45725:SF1">
    <property type="entry name" value="DISHEVELLED ASSOCIATED ACTIVATOR OF MORPHOGENESIS, ISOFORM D"/>
    <property type="match status" value="1"/>
</dbReference>
<dbReference type="PROSITE" id="PS51444">
    <property type="entry name" value="FH2"/>
    <property type="match status" value="1"/>
</dbReference>
<evidence type="ECO:0000256" key="2">
    <source>
        <dbReference type="SAM" id="MobiDB-lite"/>
    </source>
</evidence>
<evidence type="ECO:0000256" key="1">
    <source>
        <dbReference type="SAM" id="Coils"/>
    </source>
</evidence>
<accession>A0AA86PTL8</accession>
<dbReference type="InterPro" id="IPR051425">
    <property type="entry name" value="Formin_Homology"/>
</dbReference>
<dbReference type="PANTHER" id="PTHR45725">
    <property type="entry name" value="FORMIN HOMOLOGY 2 FAMILY MEMBER"/>
    <property type="match status" value="1"/>
</dbReference>
<gene>
    <name evidence="6" type="ORF">HINF_LOCUS23280</name>
    <name evidence="5" type="ORF">HINF_LOCUS33216</name>
</gene>
<feature type="compositionally biased region" description="Pro residues" evidence="2">
    <location>
        <begin position="671"/>
        <end position="687"/>
    </location>
</feature>
<reference evidence="6 7" key="2">
    <citation type="submission" date="2024-07" db="EMBL/GenBank/DDBJ databases">
        <authorList>
            <person name="Akdeniz Z."/>
        </authorList>
    </citation>
    <scope>NUCLEOTIDE SEQUENCE [LARGE SCALE GENOMIC DNA]</scope>
</reference>
<dbReference type="EMBL" id="CATOUU010000747">
    <property type="protein sequence ID" value="CAI9945571.1"/>
    <property type="molecule type" value="Genomic_DNA"/>
</dbReference>
<keyword evidence="1" id="KW-0175">Coiled coil</keyword>
<dbReference type="InterPro" id="IPR016024">
    <property type="entry name" value="ARM-type_fold"/>
</dbReference>
<evidence type="ECO:0000259" key="3">
    <source>
        <dbReference type="PROSITE" id="PS51232"/>
    </source>
</evidence>
<dbReference type="Pfam" id="PF06371">
    <property type="entry name" value="Drf_GBD"/>
    <property type="match status" value="1"/>
</dbReference>
<sequence>MQDEEFNIAFLQYLDQIQTPSNIREQMLQKFSTKEQKIQFMSLCKQQQIAKQGQKDHHHYIRTFKEIISTNILVTASTYQELFECIKSDNQFATKFREQRGLHYLFVILEKTTNLLQALGQDSFQVKGALRYTEQHKDEIDANEQIIQTIMQCLRRLMDSEDGLHQTVNNQIALLSLQRVLYDTHLQDVRELALYILSVLCLLPKKFYAIGQILNSLGTYAIMKGVSRFHALLSLGRSSFPKPQEQFKVNQLKVIQNIGIILANLTNQSFNTSIQSRAEIRIELEEAGYNQYDRNLMAAVSFYMKQQLKSDQVNKFHDFARMLKNIDDGTIPEDYLMFLEDYVSSELTPETIKNDQCVKSIVFVMRVREQFIVNAQQDKYLLESLESQQIQTEDLNYVLQDSIQDLGQRMANQHPVIAANFKESILDLIAILKQADINQEKPLLYIFEGLNAFTKKLLKFKIDSEQRGIDEIFSIQAEGQQLGNYTLYDVLRKQETLSASYLVKELEQMIGESAVDVIRKSKQLACAMPEFQSGLDISAFRVKNQLRIVQIEEYEKIKKITKLMSEKEAIIQSLESDLAETITENRALKQSIKDLKVNGCAPNTGTSSGLGSGSGNGIGTGSGNGLGSGNGNGNGNGSGNGESGYSGSFSQNDTQSGSGVGSNGMGCNGLLPPPNGQPLLPPTNGVIPPPPFNNLPLPPPMNMNLPVPGIPPPLGLKLGVPPGIPTGVPGPAPDKITKKRAEINIPTATVKPIFWDKLKDNEIKGLWQKVGSDDIRMNQEYIQILDAALAQKKVEKTANQSAEPQKPKLITVLDSKKQQAIAIVLQKFKLTPDQIYQKIMQMKDLTEIDSGVDNLVQSCPNADDISQVKKAFESEPDIEKYGKPEQYVIKVASFPKLSQRLLNWQFLKSFHQELQKYKPVFSAYNKFFDFLMTSRKFHLVLKSFLTIGNFLNAGTARGQAFGFKLKTLAKYFDTKDNTGKPIAVHAFKLLQDKMTPTDAQLTYISSLKDDAPLANQNDDKTPIISLDELYILSQPCKKNSFPDNSDQFQKFFNHLKQIKSTMSSFTASKSDNYEQLMQKFVDTAEFQVEKIQELQEAIKEKIEKSVEFFAENKNVKYEEFVQYFYDFANNAFNTVQELRNEEENENKKQIKIKIKEEIIEDKGSVQKLVAKVEEKEEKLTAAADGLMDGLMQGFINAGGKKRR</sequence>
<dbReference type="Gene3D" id="1.25.10.10">
    <property type="entry name" value="Leucine-rich Repeat Variant"/>
    <property type="match status" value="1"/>
</dbReference>
<dbReference type="InterPro" id="IPR010473">
    <property type="entry name" value="GTPase-bd"/>
</dbReference>
<dbReference type="InterPro" id="IPR042201">
    <property type="entry name" value="FH2_Formin_sf"/>
</dbReference>
<dbReference type="InterPro" id="IPR011989">
    <property type="entry name" value="ARM-like"/>
</dbReference>
<feature type="domain" description="GBD/FH3" evidence="3">
    <location>
        <begin position="1"/>
        <end position="439"/>
    </location>
</feature>
<dbReference type="Gene3D" id="1.20.58.2220">
    <property type="entry name" value="Formin, FH2 domain"/>
    <property type="match status" value="1"/>
</dbReference>
<reference evidence="5" key="1">
    <citation type="submission" date="2023-06" db="EMBL/GenBank/DDBJ databases">
        <authorList>
            <person name="Kurt Z."/>
        </authorList>
    </citation>
    <scope>NUCLEOTIDE SEQUENCE</scope>
</reference>
<dbReference type="SUPFAM" id="SSF48371">
    <property type="entry name" value="ARM repeat"/>
    <property type="match status" value="1"/>
</dbReference>
<feature type="coiled-coil region" evidence="1">
    <location>
        <begin position="557"/>
        <end position="598"/>
    </location>
</feature>
<comment type="caution">
    <text evidence="5">The sequence shown here is derived from an EMBL/GenBank/DDBJ whole genome shotgun (WGS) entry which is preliminary data.</text>
</comment>
<feature type="compositionally biased region" description="Gly residues" evidence="2">
    <location>
        <begin position="608"/>
        <end position="644"/>
    </location>
</feature>
<feature type="region of interest" description="Disordered" evidence="2">
    <location>
        <begin position="598"/>
        <end position="687"/>
    </location>
</feature>
<dbReference type="InterPro" id="IPR014768">
    <property type="entry name" value="GBD/FH3_dom"/>
</dbReference>
<evidence type="ECO:0000313" key="5">
    <source>
        <dbReference type="EMBL" id="CAI9945571.1"/>
    </source>
</evidence>
<feature type="domain" description="FH2" evidence="4">
    <location>
        <begin position="740"/>
        <end position="1157"/>
    </location>
</feature>
<dbReference type="Pfam" id="PF02181">
    <property type="entry name" value="FH2"/>
    <property type="match status" value="1"/>
</dbReference>
<evidence type="ECO:0000313" key="6">
    <source>
        <dbReference type="EMBL" id="CAL6012389.1"/>
    </source>
</evidence>
<proteinExistence type="predicted"/>
<dbReference type="EMBL" id="CAXDID020000066">
    <property type="protein sequence ID" value="CAL6012389.1"/>
    <property type="molecule type" value="Genomic_DNA"/>
</dbReference>
<protein>
    <submittedName>
        <fullName evidence="5">Formin homology 2 domain-containing protein</fullName>
    </submittedName>
    <submittedName>
        <fullName evidence="6">Formin_homology 2 domain-containing protein</fullName>
    </submittedName>
</protein>
<organism evidence="5">
    <name type="scientific">Hexamita inflata</name>
    <dbReference type="NCBI Taxonomy" id="28002"/>
    <lineage>
        <taxon>Eukaryota</taxon>
        <taxon>Metamonada</taxon>
        <taxon>Diplomonadida</taxon>
        <taxon>Hexamitidae</taxon>
        <taxon>Hexamitinae</taxon>
        <taxon>Hexamita</taxon>
    </lineage>
</organism>
<dbReference type="GO" id="GO:0030036">
    <property type="term" value="P:actin cytoskeleton organization"/>
    <property type="evidence" value="ECO:0007669"/>
    <property type="project" value="InterPro"/>
</dbReference>
<dbReference type="SMART" id="SM00498">
    <property type="entry name" value="FH2"/>
    <property type="match status" value="1"/>
</dbReference>
<dbReference type="AlphaFoldDB" id="A0AA86PTL8"/>
<dbReference type="GO" id="GO:0003779">
    <property type="term" value="F:actin binding"/>
    <property type="evidence" value="ECO:0007669"/>
    <property type="project" value="InterPro"/>
</dbReference>
<dbReference type="SUPFAM" id="SSF101447">
    <property type="entry name" value="Formin homology 2 domain (FH2 domain)"/>
    <property type="match status" value="1"/>
</dbReference>
<evidence type="ECO:0000259" key="4">
    <source>
        <dbReference type="PROSITE" id="PS51444"/>
    </source>
</evidence>
<dbReference type="Proteomes" id="UP001642409">
    <property type="component" value="Unassembled WGS sequence"/>
</dbReference>
<dbReference type="InterPro" id="IPR015425">
    <property type="entry name" value="FH2_Formin"/>
</dbReference>
<dbReference type="PROSITE" id="PS51232">
    <property type="entry name" value="GBD_FH3"/>
    <property type="match status" value="1"/>
</dbReference>
<name>A0AA86PTL8_9EUKA</name>
<keyword evidence="7" id="KW-1185">Reference proteome</keyword>
<feature type="coiled-coil region" evidence="1">
    <location>
        <begin position="1084"/>
        <end position="1160"/>
    </location>
</feature>